<proteinExistence type="predicted"/>
<protein>
    <submittedName>
        <fullName evidence="1">Uncharacterized protein</fullName>
    </submittedName>
</protein>
<accession>A0AAV0K6W1</accession>
<dbReference type="AlphaFoldDB" id="A0AAV0K6W1"/>
<comment type="caution">
    <text evidence="1">The sequence shown here is derived from an EMBL/GenBank/DDBJ whole genome shotgun (WGS) entry which is preliminary data.</text>
</comment>
<evidence type="ECO:0000313" key="2">
    <source>
        <dbReference type="Proteomes" id="UP001154282"/>
    </source>
</evidence>
<name>A0AAV0K6W1_9ROSI</name>
<keyword evidence="2" id="KW-1185">Reference proteome</keyword>
<sequence>MKIRTLPRYQLRSPKLGKRLSWNVSPAWSLQSGCWA</sequence>
<dbReference type="EMBL" id="CAMGYJ010000005">
    <property type="protein sequence ID" value="CAI0417513.1"/>
    <property type="molecule type" value="Genomic_DNA"/>
</dbReference>
<dbReference type="Proteomes" id="UP001154282">
    <property type="component" value="Unassembled WGS sequence"/>
</dbReference>
<gene>
    <name evidence="1" type="ORF">LITE_LOCUS17324</name>
</gene>
<reference evidence="1" key="1">
    <citation type="submission" date="2022-08" db="EMBL/GenBank/DDBJ databases">
        <authorList>
            <person name="Gutierrez-Valencia J."/>
        </authorList>
    </citation>
    <scope>NUCLEOTIDE SEQUENCE</scope>
</reference>
<organism evidence="1 2">
    <name type="scientific">Linum tenue</name>
    <dbReference type="NCBI Taxonomy" id="586396"/>
    <lineage>
        <taxon>Eukaryota</taxon>
        <taxon>Viridiplantae</taxon>
        <taxon>Streptophyta</taxon>
        <taxon>Embryophyta</taxon>
        <taxon>Tracheophyta</taxon>
        <taxon>Spermatophyta</taxon>
        <taxon>Magnoliopsida</taxon>
        <taxon>eudicotyledons</taxon>
        <taxon>Gunneridae</taxon>
        <taxon>Pentapetalae</taxon>
        <taxon>rosids</taxon>
        <taxon>fabids</taxon>
        <taxon>Malpighiales</taxon>
        <taxon>Linaceae</taxon>
        <taxon>Linum</taxon>
    </lineage>
</organism>
<evidence type="ECO:0000313" key="1">
    <source>
        <dbReference type="EMBL" id="CAI0417513.1"/>
    </source>
</evidence>